<accession>A0A9P7V8A2</accession>
<dbReference type="EMBL" id="JAHMUF010000013">
    <property type="protein sequence ID" value="KAG7193207.1"/>
    <property type="molecule type" value="Genomic_DNA"/>
</dbReference>
<dbReference type="OrthoDB" id="4081634at2759"/>
<organism evidence="1 2">
    <name type="scientific">Scheffersomyces spartinae</name>
    <dbReference type="NCBI Taxonomy" id="45513"/>
    <lineage>
        <taxon>Eukaryota</taxon>
        <taxon>Fungi</taxon>
        <taxon>Dikarya</taxon>
        <taxon>Ascomycota</taxon>
        <taxon>Saccharomycotina</taxon>
        <taxon>Pichiomycetes</taxon>
        <taxon>Debaryomycetaceae</taxon>
        <taxon>Scheffersomyces</taxon>
    </lineage>
</organism>
<keyword evidence="2" id="KW-1185">Reference proteome</keyword>
<evidence type="ECO:0000313" key="1">
    <source>
        <dbReference type="EMBL" id="KAG7193207.1"/>
    </source>
</evidence>
<proteinExistence type="predicted"/>
<dbReference type="RefSeq" id="XP_043048755.1">
    <property type="nucleotide sequence ID" value="XM_043191783.1"/>
</dbReference>
<name>A0A9P7V8A2_9ASCO</name>
<comment type="caution">
    <text evidence="1">The sequence shown here is derived from an EMBL/GenBank/DDBJ whole genome shotgun (WGS) entry which is preliminary data.</text>
</comment>
<dbReference type="AlphaFoldDB" id="A0A9P7V8A2"/>
<sequence length="123" mass="14437">MDRAITNPENYNKRDLLLLCQLLHNNHLIQPDDVVENNNDKVTEIIDEWYNHKAIKISQEMHQLPFQHKPALKQITKLYANSLNVFGASTTTELANILYYDRIQEIEDTLQQMKKNFIQTLDG</sequence>
<evidence type="ECO:0000313" key="2">
    <source>
        <dbReference type="Proteomes" id="UP000790833"/>
    </source>
</evidence>
<reference evidence="1" key="1">
    <citation type="submission" date="2021-03" db="EMBL/GenBank/DDBJ databases">
        <authorList>
            <person name="Palmer J.M."/>
        </authorList>
    </citation>
    <scope>NUCLEOTIDE SEQUENCE</scope>
    <source>
        <strain evidence="1">ARV_011</strain>
    </source>
</reference>
<gene>
    <name evidence="1" type="ORF">KQ657_000968</name>
</gene>
<dbReference type="Proteomes" id="UP000790833">
    <property type="component" value="Unassembled WGS sequence"/>
</dbReference>
<protein>
    <submittedName>
        <fullName evidence="1">Uncharacterized protein</fullName>
    </submittedName>
</protein>
<dbReference type="GeneID" id="66114342"/>